<dbReference type="SUPFAM" id="SSF53756">
    <property type="entry name" value="UDP-Glycosyltransferase/glycogen phosphorylase"/>
    <property type="match status" value="1"/>
</dbReference>
<keyword evidence="4" id="KW-1185">Reference proteome</keyword>
<dbReference type="Gene3D" id="3.40.50.2000">
    <property type="entry name" value="Glycogen Phosphorylase B"/>
    <property type="match status" value="2"/>
</dbReference>
<gene>
    <name evidence="3" type="ORF">SpAn4DRAFT_1623</name>
</gene>
<evidence type="ECO:0000313" key="4">
    <source>
        <dbReference type="Proteomes" id="UP000049855"/>
    </source>
</evidence>
<dbReference type="RefSeq" id="WP_021167771.1">
    <property type="nucleotide sequence ID" value="NZ_CTRP01000003.1"/>
</dbReference>
<dbReference type="NCBIfam" id="TIGR00236">
    <property type="entry name" value="wecB"/>
    <property type="match status" value="1"/>
</dbReference>
<dbReference type="PANTHER" id="PTHR43174:SF1">
    <property type="entry name" value="UDP-N-ACETYLGLUCOSAMINE 2-EPIMERASE"/>
    <property type="match status" value="1"/>
</dbReference>
<evidence type="ECO:0000313" key="3">
    <source>
        <dbReference type="EMBL" id="CQR71221.1"/>
    </source>
</evidence>
<reference evidence="4" key="1">
    <citation type="submission" date="2015-03" db="EMBL/GenBank/DDBJ databases">
        <authorList>
            <person name="Nijsse Bart"/>
        </authorList>
    </citation>
    <scope>NUCLEOTIDE SEQUENCE [LARGE SCALE GENOMIC DNA]</scope>
</reference>
<dbReference type="EC" id="5.1.3.14" evidence="3"/>
<proteinExistence type="inferred from homology"/>
<feature type="domain" description="UDP-N-acetylglucosamine 2-epimerase" evidence="2">
    <location>
        <begin position="25"/>
        <end position="355"/>
    </location>
</feature>
<keyword evidence="1 3" id="KW-0413">Isomerase</keyword>
<dbReference type="Pfam" id="PF02350">
    <property type="entry name" value="Epimerase_2"/>
    <property type="match status" value="1"/>
</dbReference>
<dbReference type="GO" id="GO:0008761">
    <property type="term" value="F:UDP-N-acetylglucosamine 2-epimerase activity"/>
    <property type="evidence" value="ECO:0007669"/>
    <property type="project" value="UniProtKB-EC"/>
</dbReference>
<sequence length="358" mass="40827">MKVLTIAGTRPEIIRLSRIIPILDQNCQHVLMHTGQNYIKSLNQIFFEQLSIREPNYIFACKAETLMGQISQILINVEKVILIEQPDRILLLGDTNSALAAIVAKRMRIPVFHMEAGNRCYDDNVPEEVNRRLIDHCSDTLLPYTERSRANLIKEGIASNRIFVTGNPITEVLQYYEYQIRKSSILEQLKITPKNYFLVTLHRAENVDDTNRLENFFEAFISLKQKYDIPIIFSVHPRTRSQMEKNQSITNWDGLTSLEPMGLFDFVQLEKNAACILSDSGTVQEECCILKVPSITLRDVTERPETIETGSNLLTGSTPNDILRSVELVINKACEWTPPSEYVKQNVSQTVAKIVLGK</sequence>
<dbReference type="Proteomes" id="UP000049855">
    <property type="component" value="Unassembled WGS sequence"/>
</dbReference>
<dbReference type="CDD" id="cd03786">
    <property type="entry name" value="GTB_UDP-GlcNAc_2-Epimerase"/>
    <property type="match status" value="1"/>
</dbReference>
<organism evidence="3 4">
    <name type="scientific">Sporomusa ovata</name>
    <dbReference type="NCBI Taxonomy" id="2378"/>
    <lineage>
        <taxon>Bacteria</taxon>
        <taxon>Bacillati</taxon>
        <taxon>Bacillota</taxon>
        <taxon>Negativicutes</taxon>
        <taxon>Selenomonadales</taxon>
        <taxon>Sporomusaceae</taxon>
        <taxon>Sporomusa</taxon>
    </lineage>
</organism>
<evidence type="ECO:0000259" key="2">
    <source>
        <dbReference type="Pfam" id="PF02350"/>
    </source>
</evidence>
<protein>
    <submittedName>
        <fullName evidence="3">UDP-N-acetylglucosamine 2-epimerase</fullName>
        <ecNumber evidence="3">5.1.3.14</ecNumber>
    </submittedName>
</protein>
<dbReference type="PANTHER" id="PTHR43174">
    <property type="entry name" value="UDP-N-ACETYLGLUCOSAMINE 2-EPIMERASE"/>
    <property type="match status" value="1"/>
</dbReference>
<comment type="similarity">
    <text evidence="1">Belongs to the UDP-N-acetylglucosamine 2-epimerase family.</text>
</comment>
<dbReference type="EMBL" id="CTRP01000003">
    <property type="protein sequence ID" value="CQR71221.1"/>
    <property type="molecule type" value="Genomic_DNA"/>
</dbReference>
<name>A0A0U1KV22_9FIRM</name>
<dbReference type="AlphaFoldDB" id="A0A0U1KV22"/>
<accession>A0A0U1KV22</accession>
<dbReference type="InterPro" id="IPR003331">
    <property type="entry name" value="UDP_GlcNAc_Epimerase_2_dom"/>
</dbReference>
<dbReference type="InterPro" id="IPR029767">
    <property type="entry name" value="WecB-like"/>
</dbReference>
<evidence type="ECO:0000256" key="1">
    <source>
        <dbReference type="RuleBase" id="RU003513"/>
    </source>
</evidence>